<dbReference type="CDD" id="cd09272">
    <property type="entry name" value="RNase_HI_RT_Ty1"/>
    <property type="match status" value="1"/>
</dbReference>
<dbReference type="InterPro" id="IPR036397">
    <property type="entry name" value="RNaseH_sf"/>
</dbReference>
<dbReference type="InterPro" id="IPR001584">
    <property type="entry name" value="Integrase_cat-core"/>
</dbReference>
<feature type="domain" description="Integrase catalytic" evidence="2">
    <location>
        <begin position="1"/>
        <end position="120"/>
    </location>
</feature>
<dbReference type="PANTHER" id="PTHR11439:SF455">
    <property type="entry name" value="RLK (RECEPTOR-LIKE PROTEIN KINASE) 8, PUTATIVE-RELATED"/>
    <property type="match status" value="1"/>
</dbReference>
<evidence type="ECO:0000313" key="4">
    <source>
        <dbReference type="Proteomes" id="UP001054252"/>
    </source>
</evidence>
<evidence type="ECO:0000256" key="1">
    <source>
        <dbReference type="SAM" id="MobiDB-lite"/>
    </source>
</evidence>
<dbReference type="PROSITE" id="PS50994">
    <property type="entry name" value="INTEGRASE"/>
    <property type="match status" value="1"/>
</dbReference>
<feature type="region of interest" description="Disordered" evidence="1">
    <location>
        <begin position="509"/>
        <end position="529"/>
    </location>
</feature>
<protein>
    <recommendedName>
        <fullName evidence="2">Integrase catalytic domain-containing protein</fullName>
    </recommendedName>
</protein>
<dbReference type="InterPro" id="IPR013103">
    <property type="entry name" value="RVT_2"/>
</dbReference>
<dbReference type="InterPro" id="IPR012337">
    <property type="entry name" value="RNaseH-like_sf"/>
</dbReference>
<dbReference type="Proteomes" id="UP001054252">
    <property type="component" value="Unassembled WGS sequence"/>
</dbReference>
<dbReference type="Pfam" id="PF07727">
    <property type="entry name" value="RVT_2"/>
    <property type="match status" value="1"/>
</dbReference>
<accession>A0AAV5M1U3</accession>
<reference evidence="3 4" key="1">
    <citation type="journal article" date="2021" name="Commun. Biol.">
        <title>The genome of Shorea leprosula (Dipterocarpaceae) highlights the ecological relevance of drought in aseasonal tropical rainforests.</title>
        <authorList>
            <person name="Ng K.K.S."/>
            <person name="Kobayashi M.J."/>
            <person name="Fawcett J.A."/>
            <person name="Hatakeyama M."/>
            <person name="Paape T."/>
            <person name="Ng C.H."/>
            <person name="Ang C.C."/>
            <person name="Tnah L.H."/>
            <person name="Lee C.T."/>
            <person name="Nishiyama T."/>
            <person name="Sese J."/>
            <person name="O'Brien M.J."/>
            <person name="Copetti D."/>
            <person name="Mohd Noor M.I."/>
            <person name="Ong R.C."/>
            <person name="Putra M."/>
            <person name="Sireger I.Z."/>
            <person name="Indrioko S."/>
            <person name="Kosugi Y."/>
            <person name="Izuno A."/>
            <person name="Isagi Y."/>
            <person name="Lee S.L."/>
            <person name="Shimizu K.K."/>
        </authorList>
    </citation>
    <scope>NUCLEOTIDE SEQUENCE [LARGE SCALE GENOMIC DNA]</scope>
    <source>
        <strain evidence="3">214</strain>
    </source>
</reference>
<keyword evidence="4" id="KW-1185">Reference proteome</keyword>
<dbReference type="GO" id="GO:0015074">
    <property type="term" value="P:DNA integration"/>
    <property type="evidence" value="ECO:0007669"/>
    <property type="project" value="InterPro"/>
</dbReference>
<proteinExistence type="predicted"/>
<dbReference type="Gene3D" id="3.30.420.10">
    <property type="entry name" value="Ribonuclease H-like superfamily/Ribonuclease H"/>
    <property type="match status" value="1"/>
</dbReference>
<comment type="caution">
    <text evidence="3">The sequence shown here is derived from an EMBL/GenBank/DDBJ whole genome shotgun (WGS) entry which is preliminary data.</text>
</comment>
<dbReference type="EMBL" id="BPVZ01000172">
    <property type="protein sequence ID" value="GKV43763.1"/>
    <property type="molecule type" value="Genomic_DNA"/>
</dbReference>
<feature type="region of interest" description="Disordered" evidence="1">
    <location>
        <begin position="193"/>
        <end position="215"/>
    </location>
</feature>
<evidence type="ECO:0000313" key="3">
    <source>
        <dbReference type="EMBL" id="GKV43763.1"/>
    </source>
</evidence>
<organism evidence="3 4">
    <name type="scientific">Rubroshorea leprosula</name>
    <dbReference type="NCBI Taxonomy" id="152421"/>
    <lineage>
        <taxon>Eukaryota</taxon>
        <taxon>Viridiplantae</taxon>
        <taxon>Streptophyta</taxon>
        <taxon>Embryophyta</taxon>
        <taxon>Tracheophyta</taxon>
        <taxon>Spermatophyta</taxon>
        <taxon>Magnoliopsida</taxon>
        <taxon>eudicotyledons</taxon>
        <taxon>Gunneridae</taxon>
        <taxon>Pentapetalae</taxon>
        <taxon>rosids</taxon>
        <taxon>malvids</taxon>
        <taxon>Malvales</taxon>
        <taxon>Dipterocarpaceae</taxon>
        <taxon>Rubroshorea</taxon>
    </lineage>
</organism>
<dbReference type="SUPFAM" id="SSF53098">
    <property type="entry name" value="Ribonuclease H-like"/>
    <property type="match status" value="1"/>
</dbReference>
<gene>
    <name evidence="3" type="ORF">SLEP1_g51015</name>
</gene>
<dbReference type="AlphaFoldDB" id="A0AAV5M1U3"/>
<dbReference type="GO" id="GO:0003676">
    <property type="term" value="F:nucleic acid binding"/>
    <property type="evidence" value="ECO:0007669"/>
    <property type="project" value="InterPro"/>
</dbReference>
<name>A0AAV5M1U3_9ROSI</name>
<dbReference type="PANTHER" id="PTHR11439">
    <property type="entry name" value="GAG-POL-RELATED RETROTRANSPOSON"/>
    <property type="match status" value="1"/>
</dbReference>
<evidence type="ECO:0000259" key="2">
    <source>
        <dbReference type="PROSITE" id="PS50994"/>
    </source>
</evidence>
<sequence length="609" mass="67617">MVENQFERTIKIFQCDGGGEFASKQFLEQLARSGIKLQVSCPGTLEQNGIAERKHHHIVETEGELSRYPDSDEWFRASHNLQPTKDIPNIDDSSSLRANFLDDTISQGGSEDLERMEGPQIDNLSDSSQINETYEPQSGVEAENASIPSSSLDIKSTNCLLRERSQDATGIMGQNRSPLLQHDMIEPRVVGVSPPPHNSSSSSIHPMQTRSKTGNHTGHVKTNFTKHAQTMITNDPPSRVSAMREELDALRKNNTWELVPRPSDANIVGSKWVFETKLNSDGSVERFKARLVAKGFSQILGQDFDETFSPVLKPTTLRLVIALATTQECPLVSETLNILTMFVYCTSLFMASNRPLVPGLIANTNKLLQDIITNLSKEFALKDLGPLHYFLGIEESTTPRDAELIDATTYRSIVGALPYLTITRINICHAVNRSTLSLIGFCDADWAGCSITRRSTTGFCIFLGANCISWSSKKQSTVARSTAEVEYKALASTATELNINGRKWVLTSPKEGTSGVSTSPSPLSIPPSPSFLPPKIQHAKKVVKMEAYVSPTMGDVKERKTGFKVKVFMFVAKINPKGKSWSMEWEIEHKNSVSWYILHPSFMFDMDMF</sequence>